<evidence type="ECO:0000256" key="8">
    <source>
        <dbReference type="SAM" id="Phobius"/>
    </source>
</evidence>
<evidence type="ECO:0000256" key="7">
    <source>
        <dbReference type="SAM" id="MobiDB-lite"/>
    </source>
</evidence>
<dbReference type="InterPro" id="IPR031358">
    <property type="entry name" value="Stealth_CR1"/>
</dbReference>
<dbReference type="Gene3D" id="3.30.300.320">
    <property type="match status" value="1"/>
</dbReference>
<dbReference type="GO" id="GO:0003976">
    <property type="term" value="F:UDP-N-acetylglucosamine-lysosomal-enzyme N-acetylglucosaminephosphotransferase activity"/>
    <property type="evidence" value="ECO:0007669"/>
    <property type="project" value="TreeGrafter"/>
</dbReference>
<dbReference type="GO" id="GO:0005794">
    <property type="term" value="C:Golgi apparatus"/>
    <property type="evidence" value="ECO:0007669"/>
    <property type="project" value="TreeGrafter"/>
</dbReference>
<feature type="region of interest" description="Disordered" evidence="7">
    <location>
        <begin position="1035"/>
        <end position="1109"/>
    </location>
</feature>
<dbReference type="PROSITE" id="PS50222">
    <property type="entry name" value="EF_HAND_2"/>
    <property type="match status" value="1"/>
</dbReference>
<dbReference type="Pfam" id="PF11380">
    <property type="entry name" value="Stealth_CR2"/>
    <property type="match status" value="1"/>
</dbReference>
<name>A0A0D2VFF6_CAPO3</name>
<keyword evidence="2 10" id="KW-0808">Transferase</keyword>
<feature type="transmembrane region" description="Helical" evidence="8">
    <location>
        <begin position="21"/>
        <end position="43"/>
    </location>
</feature>
<feature type="region of interest" description="Disordered" evidence="7">
    <location>
        <begin position="762"/>
        <end position="782"/>
    </location>
</feature>
<evidence type="ECO:0000256" key="1">
    <source>
        <dbReference type="ARBA" id="ARBA00007583"/>
    </source>
</evidence>
<dbReference type="PANTHER" id="PTHR24045:SF0">
    <property type="entry name" value="N-ACETYLGLUCOSAMINE-1-PHOSPHOTRANSFERASE SUBUNITS ALPHA_BETA"/>
    <property type="match status" value="1"/>
</dbReference>
<dbReference type="Pfam" id="PF17101">
    <property type="entry name" value="Stealth_CR1"/>
    <property type="match status" value="1"/>
</dbReference>
<proteinExistence type="inferred from homology"/>
<dbReference type="EMBL" id="KE346360">
    <property type="protein sequence ID" value="KJE88467.1"/>
    <property type="molecule type" value="Genomic_DNA"/>
</dbReference>
<dbReference type="Pfam" id="PF00066">
    <property type="entry name" value="Notch"/>
    <property type="match status" value="2"/>
</dbReference>
<evidence type="ECO:0000256" key="3">
    <source>
        <dbReference type="ARBA" id="ARBA00022737"/>
    </source>
</evidence>
<dbReference type="PANTHER" id="PTHR24045">
    <property type="match status" value="1"/>
</dbReference>
<keyword evidence="4" id="KW-0106">Calcium</keyword>
<dbReference type="GO" id="GO:0046835">
    <property type="term" value="P:carbohydrate phosphorylation"/>
    <property type="evidence" value="ECO:0007669"/>
    <property type="project" value="TreeGrafter"/>
</dbReference>
<feature type="domain" description="EF-hand" evidence="9">
    <location>
        <begin position="968"/>
        <end position="1003"/>
    </location>
</feature>
<keyword evidence="8" id="KW-1133">Transmembrane helix</keyword>
<reference evidence="10" key="1">
    <citation type="submission" date="2011-02" db="EMBL/GenBank/DDBJ databases">
        <title>The Genome Sequence of Capsaspora owczarzaki ATCC 30864.</title>
        <authorList>
            <consortium name="The Broad Institute Genome Sequencing Platform"/>
            <person name="Russ C."/>
            <person name="Cuomo C."/>
            <person name="Burger G."/>
            <person name="Gray M.W."/>
            <person name="Holland P.W.H."/>
            <person name="King N."/>
            <person name="Lang F.B.F."/>
            <person name="Roger A.J."/>
            <person name="Ruiz-Trillo I."/>
            <person name="Young S.K."/>
            <person name="Zeng Q."/>
            <person name="Gargeya S."/>
            <person name="Alvarado L."/>
            <person name="Berlin A."/>
            <person name="Chapman S.B."/>
            <person name="Chen Z."/>
            <person name="Freedman E."/>
            <person name="Gellesch M."/>
            <person name="Goldberg J."/>
            <person name="Griggs A."/>
            <person name="Gujja S."/>
            <person name="Heilman E."/>
            <person name="Heiman D."/>
            <person name="Howarth C."/>
            <person name="Mehta T."/>
            <person name="Neiman D."/>
            <person name="Pearson M."/>
            <person name="Roberts A."/>
            <person name="Saif S."/>
            <person name="Shea T."/>
            <person name="Shenoy N."/>
            <person name="Sisk P."/>
            <person name="Stolte C."/>
            <person name="Sykes S."/>
            <person name="White J."/>
            <person name="Yandava C."/>
            <person name="Haas B."/>
            <person name="Nusbaum C."/>
            <person name="Birren B."/>
        </authorList>
    </citation>
    <scope>NUCLEOTIDE SEQUENCE</scope>
    <source>
        <strain evidence="10">ATCC 30864</strain>
    </source>
</reference>
<feature type="compositionally biased region" description="Low complexity" evidence="7">
    <location>
        <begin position="206"/>
        <end position="221"/>
    </location>
</feature>
<keyword evidence="8" id="KW-0472">Membrane</keyword>
<dbReference type="SMART" id="SM00004">
    <property type="entry name" value="NL"/>
    <property type="match status" value="2"/>
</dbReference>
<feature type="compositionally biased region" description="Low complexity" evidence="7">
    <location>
        <begin position="1079"/>
        <end position="1097"/>
    </location>
</feature>
<dbReference type="Pfam" id="PF17102">
    <property type="entry name" value="Stealth_CR3"/>
    <property type="match status" value="1"/>
</dbReference>
<comment type="similarity">
    <text evidence="1">Belongs to the stealth family.</text>
</comment>
<dbReference type="GO" id="GO:0005509">
    <property type="term" value="F:calcium ion binding"/>
    <property type="evidence" value="ECO:0007669"/>
    <property type="project" value="InterPro"/>
</dbReference>
<keyword evidence="6" id="KW-0325">Glycoprotein</keyword>
<dbReference type="InterPro" id="IPR018247">
    <property type="entry name" value="EF_Hand_1_Ca_BS"/>
</dbReference>
<sequence>MAGQQHLRKLVQRQVYSCLSARYGVVLVLVSLVMLVVSALHFGESWMEWSTAKYEERFSAFTDNLAGRSFQARLCSPMPIDIVYTWVNGSDEKLIADLKRVKAALAAGAHPDRALSAAAANGTLLASTDANGSQVLVDGASVDGSFGSVSIAPAVAESHALNRRLHEAKLATSILAATPSSSLNASETSPASSIHGMNATVSGSPAASNASVVTESEEASASRFQDNEELRFSLRSLETHAPWVRNVYVVTNGQIPNWLNLDHPRMHLITHEDIFVNKTHLPTFSSPAIESHIHRIPGLSDKFIYLNDDVMFGSDVWPDDFYTHANGQKVYLSWAVPNCNEGCPSSWLGDKYCDAACNVSSCDWDNGDCTNVTTAQNSRFGSWTGSTTSASATTFCAPGCPDTWIGDRYCDNPCKNLACGFDGGDCGLQVIQDEVLSYNLTEQVNYIVVEPNTPAIFINLRSHFGDAKIVEGSHDNGVAVRTAIISQKFKIMSITFHRNVSAEVTNVTVAAEVNGTTVAKHFLLATVTNPDHLSLAHDLFVNLTMSPPPILPLNMLPAKNISTAQETTSTNHTTPLNGTSAATPTSASSLLDRTPSPSPSAIAVKDEDDEIPLNYWEIGTPSSSSSNTTNPTFQEVDLLIERTFPNLDLAVVSTDVLTLMLETRESYVQGDLTERGFIKRMTALLLLPDHVVDKPATPLDAGVDSYAFDNSSTVAGGRKLQWLDSAQLAVGALAAAGVATSSQSDSVLQQARAAVLERARATGLGQKRARETPNHRQQQDEPTFDERFVADWIANAKQKQLSLADDLQQSVQQWEAEHGNRFGDRDEVFYRGKFPWEKQRMFPLDWEKHLSPEELLLLDDVHLDDLQRAVRQTLRRQQLHQEGRATGRKLLDTFGDSLKHVNKLYNKMFGAIPRKVPAHMPHMIDRHIMTDLQATFPEEFDKTSSHKLRASDDMQYGFSYFYYMMGDPEEFNLERIFGDFDTNHDGALNANEVRNLAARIYDLPITATVMEQLFGTLYNCSMNITLLATESAHTNGSVPVSKAPLPESTSVPATSGPALSVEERAEAALRAKRDERASAEAASAASASTDASPSASPIAPPPADDHTYHLHFRSDAPPITAAVLQMCPPILRKLQDAKRSHYKYEILDGEGKDVAFKMIRDDLTHVYKQLDSIRKARNKFVCLNDNIDHSKNDSYKIVAALRDFYEGLFPVPSAFELPAGTRNRFLHASELREWQRAMTWRRTLYHMALGALIAVVGAVLFHSRVRRAFQAMRLRWQWFRRESRSRKLLSV</sequence>
<dbReference type="Proteomes" id="UP000008743">
    <property type="component" value="Unassembled WGS sequence"/>
</dbReference>
<feature type="transmembrane region" description="Helical" evidence="8">
    <location>
        <begin position="1244"/>
        <end position="1265"/>
    </location>
</feature>
<gene>
    <name evidence="10" type="ORF">CAOG_000121</name>
</gene>
<dbReference type="PhylomeDB" id="A0A0D2VFF6"/>
<feature type="compositionally biased region" description="Basic and acidic residues" evidence="7">
    <location>
        <begin position="768"/>
        <end position="782"/>
    </location>
</feature>
<dbReference type="InterPro" id="IPR021520">
    <property type="entry name" value="Stealth_CR2"/>
</dbReference>
<dbReference type="OrthoDB" id="263283at2759"/>
<organism evidence="10 11">
    <name type="scientific">Capsaspora owczarzaki (strain ATCC 30864)</name>
    <dbReference type="NCBI Taxonomy" id="595528"/>
    <lineage>
        <taxon>Eukaryota</taxon>
        <taxon>Filasterea</taxon>
        <taxon>Capsaspora</taxon>
    </lineage>
</organism>
<evidence type="ECO:0000256" key="5">
    <source>
        <dbReference type="ARBA" id="ARBA00023157"/>
    </source>
</evidence>
<feature type="compositionally biased region" description="Basic and acidic residues" evidence="7">
    <location>
        <begin position="1061"/>
        <end position="1078"/>
    </location>
</feature>
<dbReference type="InterPro" id="IPR031356">
    <property type="entry name" value="Stealth_CR4"/>
</dbReference>
<keyword evidence="11" id="KW-1185">Reference proteome</keyword>
<feature type="region of interest" description="Disordered" evidence="7">
    <location>
        <begin position="565"/>
        <end position="605"/>
    </location>
</feature>
<keyword evidence="3" id="KW-0677">Repeat</keyword>
<dbReference type="InterPro" id="IPR047141">
    <property type="entry name" value="Stealth"/>
</dbReference>
<dbReference type="eggNOG" id="ENOG502QQMR">
    <property type="taxonomic scope" value="Eukaryota"/>
</dbReference>
<accession>A0A0D2VFF6</accession>
<dbReference type="InterPro" id="IPR002048">
    <property type="entry name" value="EF_hand_dom"/>
</dbReference>
<evidence type="ECO:0000256" key="6">
    <source>
        <dbReference type="ARBA" id="ARBA00023180"/>
    </source>
</evidence>
<dbReference type="Pfam" id="PF17103">
    <property type="entry name" value="Stealth_CR4"/>
    <property type="match status" value="1"/>
</dbReference>
<dbReference type="InterPro" id="IPR031357">
    <property type="entry name" value="Stealth_CR3"/>
</dbReference>
<evidence type="ECO:0000259" key="9">
    <source>
        <dbReference type="PROSITE" id="PS50222"/>
    </source>
</evidence>
<dbReference type="GO" id="GO:0016256">
    <property type="term" value="P:N-glycan processing to lysosome"/>
    <property type="evidence" value="ECO:0007669"/>
    <property type="project" value="TreeGrafter"/>
</dbReference>
<feature type="compositionally biased region" description="Low complexity" evidence="7">
    <location>
        <begin position="579"/>
        <end position="589"/>
    </location>
</feature>
<evidence type="ECO:0000313" key="10">
    <source>
        <dbReference type="EMBL" id="KJE88467.1"/>
    </source>
</evidence>
<feature type="region of interest" description="Disordered" evidence="7">
    <location>
        <begin position="181"/>
        <end position="221"/>
    </location>
</feature>
<dbReference type="InterPro" id="IPR011992">
    <property type="entry name" value="EF-hand-dom_pair"/>
</dbReference>
<evidence type="ECO:0000256" key="2">
    <source>
        <dbReference type="ARBA" id="ARBA00022679"/>
    </source>
</evidence>
<dbReference type="InterPro" id="IPR000800">
    <property type="entry name" value="Notch_dom"/>
</dbReference>
<evidence type="ECO:0000256" key="4">
    <source>
        <dbReference type="ARBA" id="ARBA00022837"/>
    </source>
</evidence>
<dbReference type="PROSITE" id="PS00018">
    <property type="entry name" value="EF_HAND_1"/>
    <property type="match status" value="1"/>
</dbReference>
<dbReference type="InParanoid" id="A0A0D2VFF6"/>
<keyword evidence="8" id="KW-0812">Transmembrane</keyword>
<dbReference type="RefSeq" id="XP_004364992.2">
    <property type="nucleotide sequence ID" value="XM_004364935.2"/>
</dbReference>
<dbReference type="STRING" id="595528.A0A0D2VFF6"/>
<protein>
    <submittedName>
        <fullName evidence="10">N-acetylglucosamine-1-phosphate transferase</fullName>
    </submittedName>
</protein>
<feature type="compositionally biased region" description="Polar residues" evidence="7">
    <location>
        <begin position="181"/>
        <end position="192"/>
    </location>
</feature>
<feature type="compositionally biased region" description="Polar residues" evidence="7">
    <location>
        <begin position="565"/>
        <end position="578"/>
    </location>
</feature>
<evidence type="ECO:0000313" key="11">
    <source>
        <dbReference type="Proteomes" id="UP000008743"/>
    </source>
</evidence>
<dbReference type="SUPFAM" id="SSF47473">
    <property type="entry name" value="EF-hand"/>
    <property type="match status" value="1"/>
</dbReference>
<keyword evidence="5" id="KW-1015">Disulfide bond</keyword>